<dbReference type="PANTHER" id="PTHR40086">
    <property type="entry name" value="PHOSPHOTRANSFERASE YTMP-RELATED"/>
    <property type="match status" value="1"/>
</dbReference>
<dbReference type="InterPro" id="IPR002575">
    <property type="entry name" value="Aminoglycoside_PTrfase"/>
</dbReference>
<accession>A0A0X8FLL9</accession>
<dbReference type="SUPFAM" id="SSF56112">
    <property type="entry name" value="Protein kinase-like (PK-like)"/>
    <property type="match status" value="1"/>
</dbReference>
<dbReference type="AlphaFoldDB" id="A0A0X8FLL9"/>
<dbReference type="EMBL" id="CP014163">
    <property type="protein sequence ID" value="AMB99588.1"/>
    <property type="molecule type" value="Genomic_DNA"/>
</dbReference>
<dbReference type="PANTHER" id="PTHR40086:SF1">
    <property type="entry name" value="CELL CYCLE REGULATOR CCRZ"/>
    <property type="match status" value="1"/>
</dbReference>
<name>A0A0X8FLL9_9LACT</name>
<keyword evidence="3" id="KW-1185">Reference proteome</keyword>
<dbReference type="RefSeq" id="WP_067979640.1">
    <property type="nucleotide sequence ID" value="NZ_CP014163.1"/>
</dbReference>
<dbReference type="Pfam" id="PF01636">
    <property type="entry name" value="APH"/>
    <property type="match status" value="1"/>
</dbReference>
<dbReference type="Gene3D" id="3.90.1200.10">
    <property type="match status" value="1"/>
</dbReference>
<protein>
    <recommendedName>
        <fullName evidence="1">Aminoglycoside phosphotransferase domain-containing protein</fullName>
    </recommendedName>
</protein>
<dbReference type="STRING" id="128944.AWM75_06160"/>
<dbReference type="Proteomes" id="UP000062260">
    <property type="component" value="Chromosome"/>
</dbReference>
<evidence type="ECO:0000259" key="1">
    <source>
        <dbReference type="Pfam" id="PF01636"/>
    </source>
</evidence>
<organism evidence="2 3">
    <name type="scientific">Aerococcus urinaehominis</name>
    <dbReference type="NCBI Taxonomy" id="128944"/>
    <lineage>
        <taxon>Bacteria</taxon>
        <taxon>Bacillati</taxon>
        <taxon>Bacillota</taxon>
        <taxon>Bacilli</taxon>
        <taxon>Lactobacillales</taxon>
        <taxon>Aerococcaceae</taxon>
        <taxon>Aerococcus</taxon>
    </lineage>
</organism>
<feature type="domain" description="Aminoglycoside phosphotransferase" evidence="1">
    <location>
        <begin position="42"/>
        <end position="222"/>
    </location>
</feature>
<reference evidence="3" key="2">
    <citation type="submission" date="2016-01" db="EMBL/GenBank/DDBJ databases">
        <title>Six Aerococcus type strain genome sequencing and assembly using PacBio and Illumina Hiseq.</title>
        <authorList>
            <person name="Carkaci D."/>
            <person name="Dargis R."/>
            <person name="Nielsen X.C."/>
            <person name="Skovgaard O."/>
            <person name="Fuursted K."/>
            <person name="Christensen J.J."/>
        </authorList>
    </citation>
    <scope>NUCLEOTIDE SEQUENCE [LARGE SCALE GENOMIC DNA]</scope>
    <source>
        <strain evidence="3">CCUG42038B</strain>
    </source>
</reference>
<evidence type="ECO:0000313" key="2">
    <source>
        <dbReference type="EMBL" id="AMB99588.1"/>
    </source>
</evidence>
<reference evidence="2 3" key="1">
    <citation type="journal article" date="2016" name="Genome Announc.">
        <title>Complete Genome Sequences of Aerococcus christensenii CCUG 28831T, Aerococcus sanguinicola CCUG 43001T, Aerococcus urinae CCUG 36881T, Aerococcus urinaeequi CCUG 28094T, Aerococcus urinaehominis CCUG 42038 BT, and Aerococcus viridans CCUG 4311T.</title>
        <authorList>
            <person name="Carkaci D."/>
            <person name="Dargis R."/>
            <person name="Nielsen X.C."/>
            <person name="Skovgaard O."/>
            <person name="Fuursted K."/>
            <person name="Christensen J.J."/>
        </authorList>
    </citation>
    <scope>NUCLEOTIDE SEQUENCE [LARGE SCALE GENOMIC DNA]</scope>
    <source>
        <strain evidence="2 3">CCUG42038B</strain>
    </source>
</reference>
<sequence>MSFPLGSEWQFEPIPGGSGQAFKGLKAGDGEMVFIKRNTSPFLPALSMEGVTPKLLWTKRTNDGDVLTAQEWLSGQVLSRQQMREPLVGQLIYQYQHSEYLFEMLEKVGGQTCTAEDLLDQLESHLASELTSHQLIAEVRAYLRASINELKQVQYTVCHGDINRRNFMTSQSGRLYLVDWEGVIIADYLLDICQLLVQYVDFSDWSNWFEQYGLKVNDAVYGRLEWYSLYSLLTFINDDFYQHRQYEMNEKILKLRHIYRNRRFEDSISHGG</sequence>
<dbReference type="InterPro" id="IPR011009">
    <property type="entry name" value="Kinase-like_dom_sf"/>
</dbReference>
<evidence type="ECO:0000313" key="3">
    <source>
        <dbReference type="Proteomes" id="UP000062260"/>
    </source>
</evidence>
<gene>
    <name evidence="2" type="ORF">AWM75_06160</name>
</gene>
<proteinExistence type="predicted"/>
<dbReference type="KEGG" id="auh:AWM75_06160"/>
<dbReference type="InterPro" id="IPR052077">
    <property type="entry name" value="CcrZ_PhaseVar_Mediator"/>
</dbReference>